<dbReference type="EMBL" id="GBRH01199376">
    <property type="protein sequence ID" value="JAD98519.1"/>
    <property type="molecule type" value="Transcribed_RNA"/>
</dbReference>
<feature type="transmembrane region" description="Helical" evidence="1">
    <location>
        <begin position="161"/>
        <end position="179"/>
    </location>
</feature>
<sequence length="183" mass="20074">MPWFWGRATSGNGEIARMYLSGWSMPFYDRGLIGDKLSNPDVLVITLPFLYLVVVPVIVLIYGLFAENAIAYLRHSRTTECSADSANMSAQLACLLPGTPRAILMKLSDKMVSLMIQFCGSWTRRALLLECLITAAIHLKICSRLMSAYGAVPVALSPPLTWMPLLLLGVAAYCTMLPADSRA</sequence>
<evidence type="ECO:0000259" key="2">
    <source>
        <dbReference type="Pfam" id="PF24394"/>
    </source>
</evidence>
<evidence type="ECO:0000313" key="3">
    <source>
        <dbReference type="EMBL" id="JAD98519.1"/>
    </source>
</evidence>
<organism evidence="3">
    <name type="scientific">Arundo donax</name>
    <name type="common">Giant reed</name>
    <name type="synonym">Donax arundinaceus</name>
    <dbReference type="NCBI Taxonomy" id="35708"/>
    <lineage>
        <taxon>Eukaryota</taxon>
        <taxon>Viridiplantae</taxon>
        <taxon>Streptophyta</taxon>
        <taxon>Embryophyta</taxon>
        <taxon>Tracheophyta</taxon>
        <taxon>Spermatophyta</taxon>
        <taxon>Magnoliopsida</taxon>
        <taxon>Liliopsida</taxon>
        <taxon>Poales</taxon>
        <taxon>Poaceae</taxon>
        <taxon>PACMAD clade</taxon>
        <taxon>Arundinoideae</taxon>
        <taxon>Arundineae</taxon>
        <taxon>Arundo</taxon>
    </lineage>
</organism>
<dbReference type="InterPro" id="IPR056230">
    <property type="entry name" value="TMEM62_C"/>
</dbReference>
<dbReference type="AlphaFoldDB" id="A0A0A9ECN9"/>
<keyword evidence="1" id="KW-0472">Membrane</keyword>
<dbReference type="PANTHER" id="PTHR14795:SF6">
    <property type="entry name" value="METALLOPHOSPHOESTERASE-RELATED"/>
    <property type="match status" value="1"/>
</dbReference>
<keyword evidence="1" id="KW-1133">Transmembrane helix</keyword>
<evidence type="ECO:0000256" key="1">
    <source>
        <dbReference type="SAM" id="Phobius"/>
    </source>
</evidence>
<reference evidence="3" key="1">
    <citation type="submission" date="2014-09" db="EMBL/GenBank/DDBJ databases">
        <authorList>
            <person name="Magalhaes I.L.F."/>
            <person name="Oliveira U."/>
            <person name="Santos F.R."/>
            <person name="Vidigal T.H.D.A."/>
            <person name="Brescovit A.D."/>
            <person name="Santos A.J."/>
        </authorList>
    </citation>
    <scope>NUCLEOTIDE SEQUENCE</scope>
    <source>
        <tissue evidence="3">Shoot tissue taken approximately 20 cm above the soil surface</tissue>
    </source>
</reference>
<keyword evidence="1" id="KW-0812">Transmembrane</keyword>
<accession>A0A0A9ECN9</accession>
<feature type="domain" description="TMEM62 C-terminal" evidence="2">
    <location>
        <begin position="1"/>
        <end position="158"/>
    </location>
</feature>
<protein>
    <recommendedName>
        <fullName evidence="2">TMEM62 C-terminal domain-containing protein</fullName>
    </recommendedName>
</protein>
<reference evidence="3" key="2">
    <citation type="journal article" date="2015" name="Data Brief">
        <title>Shoot transcriptome of the giant reed, Arundo donax.</title>
        <authorList>
            <person name="Barrero R.A."/>
            <person name="Guerrero F.D."/>
            <person name="Moolhuijzen P."/>
            <person name="Goolsby J.A."/>
            <person name="Tidwell J."/>
            <person name="Bellgard S.E."/>
            <person name="Bellgard M.I."/>
        </authorList>
    </citation>
    <scope>NUCLEOTIDE SEQUENCE</scope>
    <source>
        <tissue evidence="3">Shoot tissue taken approximately 20 cm above the soil surface</tissue>
    </source>
</reference>
<dbReference type="Pfam" id="PF24394">
    <property type="entry name" value="TMEM62_C"/>
    <property type="match status" value="1"/>
</dbReference>
<feature type="transmembrane region" description="Helical" evidence="1">
    <location>
        <begin position="42"/>
        <end position="65"/>
    </location>
</feature>
<dbReference type="PANTHER" id="PTHR14795">
    <property type="entry name" value="HELICASE RELATED"/>
    <property type="match status" value="1"/>
</dbReference>
<name>A0A0A9ECN9_ARUDO</name>
<proteinExistence type="predicted"/>